<dbReference type="PANTHER" id="PTHR10288">
    <property type="entry name" value="KH DOMAIN CONTAINING RNA BINDING PROTEIN"/>
    <property type="match status" value="1"/>
</dbReference>
<accession>A0AAE2CMI6</accession>
<dbReference type="Pfam" id="PF00013">
    <property type="entry name" value="KH_1"/>
    <property type="match status" value="2"/>
</dbReference>
<dbReference type="CDD" id="cd22460">
    <property type="entry name" value="KH-I_PEPPER_rpt2_like"/>
    <property type="match status" value="1"/>
</dbReference>
<evidence type="ECO:0000256" key="1">
    <source>
        <dbReference type="ARBA" id="ARBA00022737"/>
    </source>
</evidence>
<feature type="domain" description="K Homology" evidence="4">
    <location>
        <begin position="152"/>
        <end position="227"/>
    </location>
</feature>
<reference evidence="5" key="1">
    <citation type="submission" date="2020-06" db="EMBL/GenBank/DDBJ databases">
        <authorList>
            <person name="Li T."/>
            <person name="Hu X."/>
            <person name="Zhang T."/>
            <person name="Song X."/>
            <person name="Zhang H."/>
            <person name="Dai N."/>
            <person name="Sheng W."/>
            <person name="Hou X."/>
            <person name="Wei L."/>
        </authorList>
    </citation>
    <scope>NUCLEOTIDE SEQUENCE</scope>
    <source>
        <strain evidence="5">3651</strain>
        <tissue evidence="5">Leaf</tissue>
    </source>
</reference>
<dbReference type="SMART" id="SM00322">
    <property type="entry name" value="KH"/>
    <property type="match status" value="2"/>
</dbReference>
<dbReference type="Proteomes" id="UP001293254">
    <property type="component" value="Unassembled WGS sequence"/>
</dbReference>
<evidence type="ECO:0000259" key="4">
    <source>
        <dbReference type="SMART" id="SM00322"/>
    </source>
</evidence>
<dbReference type="CDD" id="cd22461">
    <property type="entry name" value="KH-I_PEPPER_like_rpt3"/>
    <property type="match status" value="1"/>
</dbReference>
<feature type="compositionally biased region" description="Basic and acidic residues" evidence="3">
    <location>
        <begin position="27"/>
        <end position="60"/>
    </location>
</feature>
<feature type="region of interest" description="Disordered" evidence="3">
    <location>
        <begin position="427"/>
        <end position="446"/>
    </location>
</feature>
<dbReference type="FunFam" id="3.30.1370.10:FF:000127">
    <property type="entry name" value="RNA-binding KH domain-containing protein"/>
    <property type="match status" value="1"/>
</dbReference>
<feature type="compositionally biased region" description="Basic and acidic residues" evidence="3">
    <location>
        <begin position="68"/>
        <end position="79"/>
    </location>
</feature>
<proteinExistence type="predicted"/>
<organism evidence="5 6">
    <name type="scientific">Sesamum alatum</name>
    <dbReference type="NCBI Taxonomy" id="300844"/>
    <lineage>
        <taxon>Eukaryota</taxon>
        <taxon>Viridiplantae</taxon>
        <taxon>Streptophyta</taxon>
        <taxon>Embryophyta</taxon>
        <taxon>Tracheophyta</taxon>
        <taxon>Spermatophyta</taxon>
        <taxon>Magnoliopsida</taxon>
        <taxon>eudicotyledons</taxon>
        <taxon>Gunneridae</taxon>
        <taxon>Pentapetalae</taxon>
        <taxon>asterids</taxon>
        <taxon>lamiids</taxon>
        <taxon>Lamiales</taxon>
        <taxon>Pedaliaceae</taxon>
        <taxon>Sesamum</taxon>
    </lineage>
</organism>
<dbReference type="InterPro" id="IPR004087">
    <property type="entry name" value="KH_dom"/>
</dbReference>
<name>A0AAE2CMI6_9LAMI</name>
<feature type="compositionally biased region" description="Basic and acidic residues" evidence="3">
    <location>
        <begin position="1"/>
        <end position="19"/>
    </location>
</feature>
<reference evidence="5" key="2">
    <citation type="journal article" date="2024" name="Plant">
        <title>Genomic evolution and insights into agronomic trait innovations of Sesamum species.</title>
        <authorList>
            <person name="Miao H."/>
            <person name="Wang L."/>
            <person name="Qu L."/>
            <person name="Liu H."/>
            <person name="Sun Y."/>
            <person name="Le M."/>
            <person name="Wang Q."/>
            <person name="Wei S."/>
            <person name="Zheng Y."/>
            <person name="Lin W."/>
            <person name="Duan Y."/>
            <person name="Cao H."/>
            <person name="Xiong S."/>
            <person name="Wang X."/>
            <person name="Wei L."/>
            <person name="Li C."/>
            <person name="Ma Q."/>
            <person name="Ju M."/>
            <person name="Zhao R."/>
            <person name="Li G."/>
            <person name="Mu C."/>
            <person name="Tian Q."/>
            <person name="Mei H."/>
            <person name="Zhang T."/>
            <person name="Gao T."/>
            <person name="Zhang H."/>
        </authorList>
    </citation>
    <scope>NUCLEOTIDE SEQUENCE</scope>
    <source>
        <strain evidence="5">3651</strain>
    </source>
</reference>
<feature type="region of interest" description="Disordered" evidence="3">
    <location>
        <begin position="1"/>
        <end position="89"/>
    </location>
</feature>
<protein>
    <submittedName>
        <fullName evidence="5">Flowering locus K homology domain</fullName>
    </submittedName>
</protein>
<dbReference type="Gene3D" id="3.30.1370.10">
    <property type="entry name" value="K Homology domain, type 1"/>
    <property type="match status" value="2"/>
</dbReference>
<feature type="region of interest" description="Disordered" evidence="3">
    <location>
        <begin position="249"/>
        <end position="273"/>
    </location>
</feature>
<dbReference type="EMBL" id="JACGWO010000005">
    <property type="protein sequence ID" value="KAK4427667.1"/>
    <property type="molecule type" value="Genomic_DNA"/>
</dbReference>
<keyword evidence="6" id="KW-1185">Reference proteome</keyword>
<dbReference type="InterPro" id="IPR004088">
    <property type="entry name" value="KH_dom_type_1"/>
</dbReference>
<comment type="caution">
    <text evidence="5">The sequence shown here is derived from an EMBL/GenBank/DDBJ whole genome shotgun (WGS) entry which is preliminary data.</text>
</comment>
<dbReference type="InterPro" id="IPR036612">
    <property type="entry name" value="KH_dom_type_1_sf"/>
</dbReference>
<evidence type="ECO:0000256" key="3">
    <source>
        <dbReference type="SAM" id="MobiDB-lite"/>
    </source>
</evidence>
<evidence type="ECO:0000256" key="2">
    <source>
        <dbReference type="PROSITE-ProRule" id="PRU00117"/>
    </source>
</evidence>
<feature type="domain" description="K Homology" evidence="4">
    <location>
        <begin position="334"/>
        <end position="404"/>
    </location>
</feature>
<keyword evidence="2" id="KW-0694">RNA-binding</keyword>
<evidence type="ECO:0000313" key="5">
    <source>
        <dbReference type="EMBL" id="KAK4427667.1"/>
    </source>
</evidence>
<evidence type="ECO:0000313" key="6">
    <source>
        <dbReference type="Proteomes" id="UP001293254"/>
    </source>
</evidence>
<dbReference type="SUPFAM" id="SSF54791">
    <property type="entry name" value="Eukaryotic type KH-domain (KH-domain type I)"/>
    <property type="match status" value="2"/>
</dbReference>
<sequence>MAELDQKYEIEQAHEHEYQPEPEPEPEPEHDHEHEHEHENELVHEHELEHVNEHGEHNEPEDGIPENSHPDEKQAHGDEPVAGGGEKWPGWPGESIFRMLVPAQKRKSSYGISQGRADAPLPPAVDGLLRVHKRVVDGLENDSSHPPSGLGGKVSTRLLVPAAQAGSLIGKQGTTVKSIQEESNCIVRVLGSEDLPVFALQDDRVVEVVGEPAGIHKAIELIASHLRKFLVDRSIISIIEMQMQTPNSQMEHMPPNQHWGPPPQSFPPNAHAGPGYGASPRFMPPSRQFDSYYPPADMPPPPEKQPHQGISAYGREAPMPMHSSSSQAAPSVITQVTQQMQIPLSYADAVIGTQGASISYIRRVSGATVTIQETRGVPGEMTVEISGTASQVQTAQQLIQNFMAEAGAPPQSQHAASADQAYNSYGGHGSLYTSPPSNPNHAGQTGGYGSVYGSSYGY</sequence>
<dbReference type="AlphaFoldDB" id="A0AAE2CMI6"/>
<dbReference type="PROSITE" id="PS50084">
    <property type="entry name" value="KH_TYPE_1"/>
    <property type="match status" value="2"/>
</dbReference>
<dbReference type="GO" id="GO:0003723">
    <property type="term" value="F:RNA binding"/>
    <property type="evidence" value="ECO:0007669"/>
    <property type="project" value="UniProtKB-UniRule"/>
</dbReference>
<feature type="compositionally biased region" description="Polar residues" evidence="3">
    <location>
        <begin position="431"/>
        <end position="443"/>
    </location>
</feature>
<gene>
    <name evidence="5" type="ORF">Salat_1535700</name>
</gene>
<keyword evidence="1" id="KW-0677">Repeat</keyword>